<evidence type="ECO:0000313" key="1">
    <source>
        <dbReference type="EMBL" id="KGQ69426.1"/>
    </source>
</evidence>
<comment type="caution">
    <text evidence="1">The sequence shown here is derived from an EMBL/GenBank/DDBJ whole genome shotgun (WGS) entry which is preliminary data.</text>
</comment>
<dbReference type="AlphaFoldDB" id="A0A0A3AJC4"/>
<dbReference type="Proteomes" id="UP000030380">
    <property type="component" value="Unassembled WGS sequence"/>
</dbReference>
<dbReference type="EMBL" id="JSUM01000022">
    <property type="protein sequence ID" value="KGQ69426.1"/>
    <property type="molecule type" value="Genomic_DNA"/>
</dbReference>
<accession>A0A0A3AJC4</accession>
<evidence type="ECO:0000313" key="2">
    <source>
        <dbReference type="Proteomes" id="UP000030380"/>
    </source>
</evidence>
<protein>
    <submittedName>
        <fullName evidence="1">Uncharacterized protein</fullName>
    </submittedName>
</protein>
<reference evidence="1 2" key="1">
    <citation type="submission" date="2014-11" db="EMBL/GenBank/DDBJ databases">
        <title>Draft genome sequence of Chelonobacter oris 1662T, associated with respiratory disease in Hermann's Tortoises.</title>
        <authorList>
            <person name="Kudirkiene E."/>
            <person name="Hansen M.J."/>
            <person name="Bojesen A.M."/>
        </authorList>
    </citation>
    <scope>NUCLEOTIDE SEQUENCE [LARGE SCALE GENOMIC DNA]</scope>
    <source>
        <strain evidence="1 2">1662</strain>
    </source>
</reference>
<organism evidence="1 2">
    <name type="scientific">Chelonobacter oris</name>
    <dbReference type="NCBI Taxonomy" id="505317"/>
    <lineage>
        <taxon>Bacteria</taxon>
        <taxon>Pseudomonadati</taxon>
        <taxon>Pseudomonadota</taxon>
        <taxon>Gammaproteobacteria</taxon>
        <taxon>Pasteurellales</taxon>
        <taxon>Pasteurellaceae</taxon>
        <taxon>Chelonobacter</taxon>
    </lineage>
</organism>
<keyword evidence="2" id="KW-1185">Reference proteome</keyword>
<sequence>MNLIGDINTFLDCLGLDEGDSDILSVITIIAMDFDIEELNDEGINQRYYKFNRRGVGFIFDKNGCFTLNAIFFHVEGDDEYMAYPFLNTLVNGISYFSSIVNVVSLLGAPERQGMNWVRYKLDEKYIHFEFKNKILNMITIFID</sequence>
<gene>
    <name evidence="1" type="ORF">OA57_11660</name>
</gene>
<proteinExistence type="predicted"/>
<name>A0A0A3AJC4_9PAST</name>
<dbReference type="STRING" id="505317.OA57_11660"/>